<evidence type="ECO:0000313" key="2">
    <source>
        <dbReference type="EMBL" id="AES96384.1"/>
    </source>
</evidence>
<reference evidence="3" key="3">
    <citation type="submission" date="2015-04" db="UniProtKB">
        <authorList>
            <consortium name="EnsemblPlants"/>
        </authorList>
    </citation>
    <scope>IDENTIFICATION</scope>
    <source>
        <strain evidence="3">cv. Jemalong A17</strain>
    </source>
</reference>
<gene>
    <name evidence="2" type="ordered locus">MTR_5g036520</name>
</gene>
<keyword evidence="4" id="KW-1185">Reference proteome</keyword>
<reference evidence="2 4" key="1">
    <citation type="journal article" date="2011" name="Nature">
        <title>The Medicago genome provides insight into the evolution of rhizobial symbioses.</title>
        <authorList>
            <person name="Young N.D."/>
            <person name="Debelle F."/>
            <person name="Oldroyd G.E."/>
            <person name="Geurts R."/>
            <person name="Cannon S.B."/>
            <person name="Udvardi M.K."/>
            <person name="Benedito V.A."/>
            <person name="Mayer K.F."/>
            <person name="Gouzy J."/>
            <person name="Schoof H."/>
            <person name="Van de Peer Y."/>
            <person name="Proost S."/>
            <person name="Cook D.R."/>
            <person name="Meyers B.C."/>
            <person name="Spannagl M."/>
            <person name="Cheung F."/>
            <person name="De Mita S."/>
            <person name="Krishnakumar V."/>
            <person name="Gundlach H."/>
            <person name="Zhou S."/>
            <person name="Mudge J."/>
            <person name="Bharti A.K."/>
            <person name="Murray J.D."/>
            <person name="Naoumkina M.A."/>
            <person name="Rosen B."/>
            <person name="Silverstein K.A."/>
            <person name="Tang H."/>
            <person name="Rombauts S."/>
            <person name="Zhao P.X."/>
            <person name="Zhou P."/>
            <person name="Barbe V."/>
            <person name="Bardou P."/>
            <person name="Bechner M."/>
            <person name="Bellec A."/>
            <person name="Berger A."/>
            <person name="Berges H."/>
            <person name="Bidwell S."/>
            <person name="Bisseling T."/>
            <person name="Choisne N."/>
            <person name="Couloux A."/>
            <person name="Denny R."/>
            <person name="Deshpande S."/>
            <person name="Dai X."/>
            <person name="Doyle J.J."/>
            <person name="Dudez A.M."/>
            <person name="Farmer A.D."/>
            <person name="Fouteau S."/>
            <person name="Franken C."/>
            <person name="Gibelin C."/>
            <person name="Gish J."/>
            <person name="Goldstein S."/>
            <person name="Gonzalez A.J."/>
            <person name="Green P.J."/>
            <person name="Hallab A."/>
            <person name="Hartog M."/>
            <person name="Hua A."/>
            <person name="Humphray S.J."/>
            <person name="Jeong D.H."/>
            <person name="Jing Y."/>
            <person name="Jocker A."/>
            <person name="Kenton S.M."/>
            <person name="Kim D.J."/>
            <person name="Klee K."/>
            <person name="Lai H."/>
            <person name="Lang C."/>
            <person name="Lin S."/>
            <person name="Macmil S.L."/>
            <person name="Magdelenat G."/>
            <person name="Matthews L."/>
            <person name="McCorrison J."/>
            <person name="Monaghan E.L."/>
            <person name="Mun J.H."/>
            <person name="Najar F.Z."/>
            <person name="Nicholson C."/>
            <person name="Noirot C."/>
            <person name="O'Bleness M."/>
            <person name="Paule C.R."/>
            <person name="Poulain J."/>
            <person name="Prion F."/>
            <person name="Qin B."/>
            <person name="Qu C."/>
            <person name="Retzel E.F."/>
            <person name="Riddle C."/>
            <person name="Sallet E."/>
            <person name="Samain S."/>
            <person name="Samson N."/>
            <person name="Sanders I."/>
            <person name="Saurat O."/>
            <person name="Scarpelli C."/>
            <person name="Schiex T."/>
            <person name="Segurens B."/>
            <person name="Severin A.J."/>
            <person name="Sherrier D.J."/>
            <person name="Shi R."/>
            <person name="Sims S."/>
            <person name="Singer S.R."/>
            <person name="Sinharoy S."/>
            <person name="Sterck L."/>
            <person name="Viollet A."/>
            <person name="Wang B.B."/>
            <person name="Wang K."/>
            <person name="Wang M."/>
            <person name="Wang X."/>
            <person name="Warfsmann J."/>
            <person name="Weissenbach J."/>
            <person name="White D.D."/>
            <person name="White J.D."/>
            <person name="Wiley G.B."/>
            <person name="Wincker P."/>
            <person name="Xing Y."/>
            <person name="Yang L."/>
            <person name="Yao Z."/>
            <person name="Ying F."/>
            <person name="Zhai J."/>
            <person name="Zhou L."/>
            <person name="Zuber A."/>
            <person name="Denarie J."/>
            <person name="Dixon R.A."/>
            <person name="May G.D."/>
            <person name="Schwartz D.C."/>
            <person name="Rogers J."/>
            <person name="Quetier F."/>
            <person name="Town C.D."/>
            <person name="Roe B.A."/>
        </authorList>
    </citation>
    <scope>NUCLEOTIDE SEQUENCE [LARGE SCALE GENOMIC DNA]</scope>
    <source>
        <strain evidence="2">A17</strain>
        <strain evidence="3 4">cv. Jemalong A17</strain>
    </source>
</reference>
<organism evidence="2 4">
    <name type="scientific">Medicago truncatula</name>
    <name type="common">Barrel medic</name>
    <name type="synonym">Medicago tribuloides</name>
    <dbReference type="NCBI Taxonomy" id="3880"/>
    <lineage>
        <taxon>Eukaryota</taxon>
        <taxon>Viridiplantae</taxon>
        <taxon>Streptophyta</taxon>
        <taxon>Embryophyta</taxon>
        <taxon>Tracheophyta</taxon>
        <taxon>Spermatophyta</taxon>
        <taxon>Magnoliopsida</taxon>
        <taxon>eudicotyledons</taxon>
        <taxon>Gunneridae</taxon>
        <taxon>Pentapetalae</taxon>
        <taxon>rosids</taxon>
        <taxon>fabids</taxon>
        <taxon>Fabales</taxon>
        <taxon>Fabaceae</taxon>
        <taxon>Papilionoideae</taxon>
        <taxon>50 kb inversion clade</taxon>
        <taxon>NPAAA clade</taxon>
        <taxon>Hologalegina</taxon>
        <taxon>IRL clade</taxon>
        <taxon>Trifolieae</taxon>
        <taxon>Medicago</taxon>
    </lineage>
</organism>
<dbReference type="HOGENOM" id="CLU_1542359_0_0_1"/>
<dbReference type="EMBL" id="CM001221">
    <property type="protein sequence ID" value="AES96384.1"/>
    <property type="molecule type" value="Genomic_DNA"/>
</dbReference>
<keyword evidence="1" id="KW-1133">Transmembrane helix</keyword>
<evidence type="ECO:0000313" key="3">
    <source>
        <dbReference type="EnsemblPlants" id="AES96384"/>
    </source>
</evidence>
<feature type="transmembrane region" description="Helical" evidence="1">
    <location>
        <begin position="110"/>
        <end position="129"/>
    </location>
</feature>
<accession>G7K5M1</accession>
<dbReference type="EnsemblPlants" id="AES96384">
    <property type="protein sequence ID" value="AES96384"/>
    <property type="gene ID" value="MTR_5g036520"/>
</dbReference>
<name>G7K5M1_MEDTR</name>
<protein>
    <submittedName>
        <fullName evidence="2">Transmembrane protein, putative</fullName>
    </submittedName>
</protein>
<evidence type="ECO:0000256" key="1">
    <source>
        <dbReference type="SAM" id="Phobius"/>
    </source>
</evidence>
<dbReference type="Proteomes" id="UP000002051">
    <property type="component" value="Chromosome 5"/>
</dbReference>
<reference evidence="2 4" key="2">
    <citation type="journal article" date="2014" name="BMC Genomics">
        <title>An improved genome release (version Mt4.0) for the model legume Medicago truncatula.</title>
        <authorList>
            <person name="Tang H."/>
            <person name="Krishnakumar V."/>
            <person name="Bidwell S."/>
            <person name="Rosen B."/>
            <person name="Chan A."/>
            <person name="Zhou S."/>
            <person name="Gentzbittel L."/>
            <person name="Childs K.L."/>
            <person name="Yandell M."/>
            <person name="Gundlach H."/>
            <person name="Mayer K.F."/>
            <person name="Schwartz D.C."/>
            <person name="Town C.D."/>
        </authorList>
    </citation>
    <scope>GENOME REANNOTATION</scope>
    <source>
        <strain evidence="3 4">cv. Jemalong A17</strain>
    </source>
</reference>
<sequence>MASGSGNVVDEKFDPLIRQVAIRLANKVSYLPKFVISRLSDDELYELLGKKLSNLPEGEADRILEAELQTMFAPLGAVLSFLFPRTNRITPPKPPVPEPQILEPVALKDFIIYSILYAGSVGFIYYGGFQERNKLLRRRFCPRTSEMAEEEEEVVEQHQEDVPSTSTGMCTSCF</sequence>
<keyword evidence="1" id="KW-0472">Membrane</keyword>
<proteinExistence type="predicted"/>
<dbReference type="AlphaFoldDB" id="G7K5M1"/>
<keyword evidence="1 2" id="KW-0812">Transmembrane</keyword>
<evidence type="ECO:0000313" key="4">
    <source>
        <dbReference type="Proteomes" id="UP000002051"/>
    </source>
</evidence>
<dbReference type="PaxDb" id="3880-AES96384"/>